<gene>
    <name evidence="1" type="ORF">S03H2_66668</name>
</gene>
<accession>X1IJQ3</accession>
<comment type="caution">
    <text evidence="1">The sequence shown here is derived from an EMBL/GenBank/DDBJ whole genome shotgun (WGS) entry which is preliminary data.</text>
</comment>
<sequence>MPFFVTSGIRLGKQTSNANCFCGFFTSYNGVVDLVGGGLGLFNLNPGHKPHPRAVRYHRKAIAPTHTPAAAIAAGVVPHDLSEIFNGPALEATIAAGTKKEAG</sequence>
<dbReference type="EMBL" id="BARU01043559">
    <property type="protein sequence ID" value="GAH82631.1"/>
    <property type="molecule type" value="Genomic_DNA"/>
</dbReference>
<proteinExistence type="predicted"/>
<reference evidence="1" key="1">
    <citation type="journal article" date="2014" name="Front. Microbiol.">
        <title>High frequency of phylogenetically diverse reductive dehalogenase-homologous genes in deep subseafloor sedimentary metagenomes.</title>
        <authorList>
            <person name="Kawai M."/>
            <person name="Futagami T."/>
            <person name="Toyoda A."/>
            <person name="Takaki Y."/>
            <person name="Nishi S."/>
            <person name="Hori S."/>
            <person name="Arai W."/>
            <person name="Tsubouchi T."/>
            <person name="Morono Y."/>
            <person name="Uchiyama I."/>
            <person name="Ito T."/>
            <person name="Fujiyama A."/>
            <person name="Inagaki F."/>
            <person name="Takami H."/>
        </authorList>
    </citation>
    <scope>NUCLEOTIDE SEQUENCE</scope>
    <source>
        <strain evidence="1">Expedition CK06-06</strain>
    </source>
</reference>
<evidence type="ECO:0000313" key="1">
    <source>
        <dbReference type="EMBL" id="GAH82631.1"/>
    </source>
</evidence>
<dbReference type="AlphaFoldDB" id="X1IJQ3"/>
<name>X1IJQ3_9ZZZZ</name>
<organism evidence="1">
    <name type="scientific">marine sediment metagenome</name>
    <dbReference type="NCBI Taxonomy" id="412755"/>
    <lineage>
        <taxon>unclassified sequences</taxon>
        <taxon>metagenomes</taxon>
        <taxon>ecological metagenomes</taxon>
    </lineage>
</organism>
<protein>
    <submittedName>
        <fullName evidence="1">Uncharacterized protein</fullName>
    </submittedName>
</protein>